<comment type="miscellaneous">
    <text evidence="5">May also have succinyldiaminopimelate aminotransferase activity, thus carrying out the corresponding step in lysine biosynthesis.</text>
</comment>
<gene>
    <name evidence="5" type="primary">argD</name>
    <name evidence="6" type="ORF">KS407_16540</name>
</gene>
<comment type="subcellular location">
    <subcellularLocation>
        <location evidence="5">Cytoplasm</location>
    </subcellularLocation>
</comment>
<feature type="binding site" evidence="5">
    <location>
        <begin position="219"/>
        <end position="222"/>
    </location>
    <ligand>
        <name>pyridoxal 5'-phosphate</name>
        <dbReference type="ChEBI" id="CHEBI:597326"/>
    </ligand>
</feature>
<dbReference type="NCBIfam" id="NF002325">
    <property type="entry name" value="PRK01278.1"/>
    <property type="match status" value="1"/>
</dbReference>
<evidence type="ECO:0000313" key="6">
    <source>
        <dbReference type="EMBL" id="MBU9723029.1"/>
    </source>
</evidence>
<protein>
    <recommendedName>
        <fullName evidence="5">Acetylornithine aminotransferase</fullName>
        <shortName evidence="5">ACOAT</shortName>
        <ecNumber evidence="5">2.6.1.11</ecNumber>
    </recommendedName>
</protein>
<evidence type="ECO:0000256" key="3">
    <source>
        <dbReference type="ARBA" id="ARBA00022679"/>
    </source>
</evidence>
<name>A0ABS6JZB6_9BACI</name>
<dbReference type="PROSITE" id="PS00600">
    <property type="entry name" value="AA_TRANSFER_CLASS_3"/>
    <property type="match status" value="1"/>
</dbReference>
<dbReference type="NCBIfam" id="TIGR00707">
    <property type="entry name" value="argD"/>
    <property type="match status" value="1"/>
</dbReference>
<dbReference type="Proteomes" id="UP000790580">
    <property type="component" value="Unassembled WGS sequence"/>
</dbReference>
<evidence type="ECO:0000256" key="2">
    <source>
        <dbReference type="ARBA" id="ARBA00022605"/>
    </source>
</evidence>
<feature type="modified residue" description="N6-(pyridoxal phosphate)lysine" evidence="5">
    <location>
        <position position="248"/>
    </location>
</feature>
<comment type="pathway">
    <text evidence="5">Amino-acid biosynthesis; L-arginine biosynthesis; N(2)-acetyl-L-ornithine from L-glutamate: step 4/4.</text>
</comment>
<dbReference type="PANTHER" id="PTHR11986:SF79">
    <property type="entry name" value="ACETYLORNITHINE AMINOTRANSFERASE, MITOCHONDRIAL"/>
    <property type="match status" value="1"/>
</dbReference>
<comment type="cofactor">
    <cofactor evidence="5">
        <name>pyridoxal 5'-phosphate</name>
        <dbReference type="ChEBI" id="CHEBI:597326"/>
    </cofactor>
    <text evidence="5">Binds 1 pyridoxal phosphate per subunit.</text>
</comment>
<dbReference type="Gene3D" id="3.90.1150.10">
    <property type="entry name" value="Aspartate Aminotransferase, domain 1"/>
    <property type="match status" value="1"/>
</dbReference>
<dbReference type="EC" id="2.6.1.11" evidence="5"/>
<evidence type="ECO:0000256" key="1">
    <source>
        <dbReference type="ARBA" id="ARBA00022576"/>
    </source>
</evidence>
<dbReference type="CDD" id="cd00610">
    <property type="entry name" value="OAT_like"/>
    <property type="match status" value="1"/>
</dbReference>
<reference evidence="6 7" key="1">
    <citation type="submission" date="2021-06" db="EMBL/GenBank/DDBJ databases">
        <title>Bacillus sp. RD4P76, an endophyte from a halophyte.</title>
        <authorList>
            <person name="Sun J.-Q."/>
        </authorList>
    </citation>
    <scope>NUCLEOTIDE SEQUENCE [LARGE SCALE GENOMIC DNA]</scope>
    <source>
        <strain evidence="6 7">JCM 17098</strain>
    </source>
</reference>
<dbReference type="InterPro" id="IPR015421">
    <property type="entry name" value="PyrdxlP-dep_Trfase_major"/>
</dbReference>
<dbReference type="GO" id="GO:0003992">
    <property type="term" value="F:N2-acetyl-L-ornithine:2-oxoglutarate 5-aminotransferase activity"/>
    <property type="evidence" value="ECO:0007669"/>
    <property type="project" value="UniProtKB-EC"/>
</dbReference>
<organism evidence="6 7">
    <name type="scientific">Evansella alkalicola</name>
    <dbReference type="NCBI Taxonomy" id="745819"/>
    <lineage>
        <taxon>Bacteria</taxon>
        <taxon>Bacillati</taxon>
        <taxon>Bacillota</taxon>
        <taxon>Bacilli</taxon>
        <taxon>Bacillales</taxon>
        <taxon>Bacillaceae</taxon>
        <taxon>Evansella</taxon>
    </lineage>
</organism>
<dbReference type="RefSeq" id="WP_088077210.1">
    <property type="nucleotide sequence ID" value="NZ_JAHQCR010000068.1"/>
</dbReference>
<sequence length="396" mass="42867">MPATKQLNAVMPTYARFPITLVKGKGSYVWDDKGNKYLDFTSGIATCNLGHVPDAVKTAVDKQLQELWHCSNLYEIPSQQKLAAKLVEHSFGDQVFFCNSGAEANEGAIKLARRYAQKMKKNDRFEVVTFKQSFHGRTLATLTATGQEKIQDGFNPLPSGFRYLPYNDLQALDELVKKDTCAVLLELVQGEGGVIAADKEWLEKLSQLCKENDILLMIDEVQTGIGRTGTLFAYEQFGITPDVMTLAKGLGSGLPIGALIAKSHVAAAFEAGTHGSTFGGNPIVTSAGLATLDYIFSKDVLTSASELAHYLTSKLQNLQAKYPQVIQGVRGLGLLQGLVINGEAKGIIAKAREMQVLILPAGPNVVRILPPLTATVEEVDMLIQVLGEILSEGVDL</sequence>
<evidence type="ECO:0000256" key="5">
    <source>
        <dbReference type="HAMAP-Rule" id="MF_01107"/>
    </source>
</evidence>
<feature type="binding site" evidence="5">
    <location>
        <begin position="101"/>
        <end position="102"/>
    </location>
    <ligand>
        <name>pyridoxal 5'-phosphate</name>
        <dbReference type="ChEBI" id="CHEBI:597326"/>
    </ligand>
</feature>
<keyword evidence="5" id="KW-0963">Cytoplasm</keyword>
<dbReference type="InterPro" id="IPR015422">
    <property type="entry name" value="PyrdxlP-dep_Trfase_small"/>
</dbReference>
<dbReference type="InterPro" id="IPR005814">
    <property type="entry name" value="Aminotrans_3"/>
</dbReference>
<keyword evidence="2 5" id="KW-0028">Amino-acid biosynthesis</keyword>
<dbReference type="InterPro" id="IPR004636">
    <property type="entry name" value="AcOrn/SuccOrn_fam"/>
</dbReference>
<dbReference type="InterPro" id="IPR050103">
    <property type="entry name" value="Class-III_PLP-dep_AT"/>
</dbReference>
<feature type="binding site" evidence="5">
    <location>
        <position position="277"/>
    </location>
    <ligand>
        <name>pyridoxal 5'-phosphate</name>
        <dbReference type="ChEBI" id="CHEBI:597326"/>
    </ligand>
</feature>
<comment type="similarity">
    <text evidence="5">Belongs to the class-III pyridoxal-phosphate-dependent aminotransferase family. ArgD subfamily.</text>
</comment>
<dbReference type="PANTHER" id="PTHR11986">
    <property type="entry name" value="AMINOTRANSFERASE CLASS III"/>
    <property type="match status" value="1"/>
</dbReference>
<dbReference type="InterPro" id="IPR049704">
    <property type="entry name" value="Aminotrans_3_PPA_site"/>
</dbReference>
<comment type="subunit">
    <text evidence="5">Homodimer.</text>
</comment>
<feature type="binding site" evidence="5">
    <location>
        <position position="276"/>
    </location>
    <ligand>
        <name>N(2)-acetyl-L-ornithine</name>
        <dbReference type="ChEBI" id="CHEBI:57805"/>
    </ligand>
</feature>
<comment type="catalytic activity">
    <reaction evidence="5">
        <text>N(2)-acetyl-L-ornithine + 2-oxoglutarate = N-acetyl-L-glutamate 5-semialdehyde + L-glutamate</text>
        <dbReference type="Rhea" id="RHEA:18049"/>
        <dbReference type="ChEBI" id="CHEBI:16810"/>
        <dbReference type="ChEBI" id="CHEBI:29123"/>
        <dbReference type="ChEBI" id="CHEBI:29985"/>
        <dbReference type="ChEBI" id="CHEBI:57805"/>
        <dbReference type="EC" id="2.6.1.11"/>
    </reaction>
</comment>
<accession>A0ABS6JZB6</accession>
<keyword evidence="3 5" id="KW-0808">Transferase</keyword>
<dbReference type="NCBIfam" id="NF002797">
    <property type="entry name" value="PRK02936.1"/>
    <property type="match status" value="1"/>
</dbReference>
<keyword evidence="1 5" id="KW-0032">Aminotransferase</keyword>
<dbReference type="InterPro" id="IPR015424">
    <property type="entry name" value="PyrdxlP-dep_Trfase"/>
</dbReference>
<dbReference type="SUPFAM" id="SSF53383">
    <property type="entry name" value="PLP-dependent transferases"/>
    <property type="match status" value="1"/>
</dbReference>
<evidence type="ECO:0000313" key="7">
    <source>
        <dbReference type="Proteomes" id="UP000790580"/>
    </source>
</evidence>
<keyword evidence="4 5" id="KW-0663">Pyridoxal phosphate</keyword>
<dbReference type="HAMAP" id="MF_01107">
    <property type="entry name" value="ArgD_aminotrans_3"/>
    <property type="match status" value="1"/>
</dbReference>
<comment type="caution">
    <text evidence="6">The sequence shown here is derived from an EMBL/GenBank/DDBJ whole genome shotgun (WGS) entry which is preliminary data.</text>
</comment>
<keyword evidence="7" id="KW-1185">Reference proteome</keyword>
<feature type="binding site" evidence="5">
    <location>
        <position position="134"/>
    </location>
    <ligand>
        <name>pyridoxal 5'-phosphate</name>
        <dbReference type="ChEBI" id="CHEBI:597326"/>
    </ligand>
</feature>
<proteinExistence type="inferred from homology"/>
<dbReference type="Pfam" id="PF00202">
    <property type="entry name" value="Aminotran_3"/>
    <property type="match status" value="1"/>
</dbReference>
<dbReference type="Gene3D" id="3.40.640.10">
    <property type="entry name" value="Type I PLP-dependent aspartate aminotransferase-like (Major domain)"/>
    <property type="match status" value="1"/>
</dbReference>
<dbReference type="PIRSF" id="PIRSF000521">
    <property type="entry name" value="Transaminase_4ab_Lys_Orn"/>
    <property type="match status" value="1"/>
</dbReference>
<dbReference type="EMBL" id="JAHQCR010000068">
    <property type="protein sequence ID" value="MBU9723029.1"/>
    <property type="molecule type" value="Genomic_DNA"/>
</dbReference>
<feature type="binding site" evidence="5">
    <location>
        <position position="137"/>
    </location>
    <ligand>
        <name>N(2)-acetyl-L-ornithine</name>
        <dbReference type="ChEBI" id="CHEBI:57805"/>
    </ligand>
</feature>
<keyword evidence="5" id="KW-0055">Arginine biosynthesis</keyword>
<evidence type="ECO:0000256" key="4">
    <source>
        <dbReference type="ARBA" id="ARBA00022898"/>
    </source>
</evidence>